<keyword evidence="1" id="KW-0812">Transmembrane</keyword>
<dbReference type="InterPro" id="IPR003675">
    <property type="entry name" value="Rce1/LyrA-like_dom"/>
</dbReference>
<reference evidence="3 4" key="1">
    <citation type="submission" date="2019-04" db="EMBL/GenBank/DDBJ databases">
        <title>Microbes associate with the intestines of laboratory mice.</title>
        <authorList>
            <person name="Navarre W."/>
            <person name="Wong E."/>
            <person name="Huang K."/>
            <person name="Tropini C."/>
            <person name="Ng K."/>
            <person name="Yu B."/>
        </authorList>
    </citation>
    <scope>NUCLEOTIDE SEQUENCE [LARGE SCALE GENOMIC DNA]</scope>
    <source>
        <strain evidence="3 4">NM62_B4-13</strain>
    </source>
</reference>
<keyword evidence="1" id="KW-0472">Membrane</keyword>
<keyword evidence="1" id="KW-1133">Transmembrane helix</keyword>
<dbReference type="AlphaFoldDB" id="A0A4S2D958"/>
<feature type="transmembrane region" description="Helical" evidence="1">
    <location>
        <begin position="225"/>
        <end position="243"/>
    </location>
</feature>
<dbReference type="GO" id="GO:0008237">
    <property type="term" value="F:metallopeptidase activity"/>
    <property type="evidence" value="ECO:0007669"/>
    <property type="project" value="UniProtKB-KW"/>
</dbReference>
<dbReference type="GO" id="GO:0004175">
    <property type="term" value="F:endopeptidase activity"/>
    <property type="evidence" value="ECO:0007669"/>
    <property type="project" value="UniProtKB-ARBA"/>
</dbReference>
<dbReference type="EMBL" id="SRYW01000001">
    <property type="protein sequence ID" value="TGY37193.1"/>
    <property type="molecule type" value="Genomic_DNA"/>
</dbReference>
<feature type="domain" description="CAAX prenyl protease 2/Lysostaphin resistance protein A-like" evidence="2">
    <location>
        <begin position="110"/>
        <end position="208"/>
    </location>
</feature>
<feature type="transmembrane region" description="Helical" evidence="1">
    <location>
        <begin position="145"/>
        <end position="164"/>
    </location>
</feature>
<feature type="transmembrane region" description="Helical" evidence="1">
    <location>
        <begin position="42"/>
        <end position="65"/>
    </location>
</feature>
<keyword evidence="3" id="KW-0482">Metalloprotease</keyword>
<dbReference type="OrthoDB" id="5996852at2"/>
<dbReference type="RefSeq" id="WP_136003045.1">
    <property type="nucleotide sequence ID" value="NZ_SRYW01000001.1"/>
</dbReference>
<dbReference type="Pfam" id="PF02517">
    <property type="entry name" value="Rce1-like"/>
    <property type="match status" value="1"/>
</dbReference>
<keyword evidence="3" id="KW-0378">Hydrolase</keyword>
<keyword evidence="3" id="KW-0645">Protease</keyword>
<protein>
    <submittedName>
        <fullName evidence="3">CPBP family intramembrane metalloprotease</fullName>
    </submittedName>
</protein>
<comment type="caution">
    <text evidence="3">The sequence shown here is derived from an EMBL/GenBank/DDBJ whole genome shotgun (WGS) entry which is preliminary data.</text>
</comment>
<feature type="transmembrane region" description="Helical" evidence="1">
    <location>
        <begin position="170"/>
        <end position="189"/>
    </location>
</feature>
<name>A0A4S2D958_STEMA</name>
<evidence type="ECO:0000256" key="1">
    <source>
        <dbReference type="SAM" id="Phobius"/>
    </source>
</evidence>
<sequence length="256" mass="27542">MFAPHPRPRWLSASLIVITLLVSINLRDLAGWAGVPIPGLPIPFGGAIVDNGLGVLLVLAVAAWLRPGLPLRHALGLGGSGWQGPAIVLLATLPCWLGLWWLGGISAEASLLPLVMLALLFPLAEEIIFRGFGFLFAHRHQGWPWWPAALVQAVIFGAIHWWSFGGGGGMALRVFAMTGIGGVVFAVLCRLDRNTLWSAVVLHVSLNMAWNVMQVNDATAIGWQGNSLRLSAALLAVAGVYLLHRHRTRRAACTTR</sequence>
<evidence type="ECO:0000313" key="4">
    <source>
        <dbReference type="Proteomes" id="UP000306631"/>
    </source>
</evidence>
<dbReference type="GO" id="GO:0080120">
    <property type="term" value="P:CAAX-box protein maturation"/>
    <property type="evidence" value="ECO:0007669"/>
    <property type="project" value="UniProtKB-ARBA"/>
</dbReference>
<gene>
    <name evidence="3" type="ORF">E5352_01130</name>
</gene>
<dbReference type="Proteomes" id="UP000306631">
    <property type="component" value="Unassembled WGS sequence"/>
</dbReference>
<proteinExistence type="predicted"/>
<accession>A0A4S2D958</accession>
<evidence type="ECO:0000313" key="3">
    <source>
        <dbReference type="EMBL" id="TGY37193.1"/>
    </source>
</evidence>
<feature type="transmembrane region" description="Helical" evidence="1">
    <location>
        <begin position="86"/>
        <end position="105"/>
    </location>
</feature>
<feature type="transmembrane region" description="Helical" evidence="1">
    <location>
        <begin position="111"/>
        <end position="133"/>
    </location>
</feature>
<evidence type="ECO:0000259" key="2">
    <source>
        <dbReference type="Pfam" id="PF02517"/>
    </source>
</evidence>
<dbReference type="GO" id="GO:0006508">
    <property type="term" value="P:proteolysis"/>
    <property type="evidence" value="ECO:0007669"/>
    <property type="project" value="UniProtKB-KW"/>
</dbReference>
<organism evidence="3 4">
    <name type="scientific">Stenotrophomonas maltophilia</name>
    <name type="common">Pseudomonas maltophilia</name>
    <name type="synonym">Xanthomonas maltophilia</name>
    <dbReference type="NCBI Taxonomy" id="40324"/>
    <lineage>
        <taxon>Bacteria</taxon>
        <taxon>Pseudomonadati</taxon>
        <taxon>Pseudomonadota</taxon>
        <taxon>Gammaproteobacteria</taxon>
        <taxon>Lysobacterales</taxon>
        <taxon>Lysobacteraceae</taxon>
        <taxon>Stenotrophomonas</taxon>
        <taxon>Stenotrophomonas maltophilia group</taxon>
    </lineage>
</organism>